<dbReference type="SUPFAM" id="SSF52540">
    <property type="entry name" value="P-loop containing nucleoside triphosphate hydrolases"/>
    <property type="match status" value="1"/>
</dbReference>
<protein>
    <recommendedName>
        <fullName evidence="8">Adenylate isopentenyltransferase</fullName>
    </recommendedName>
</protein>
<proteinExistence type="inferred from homology"/>
<dbReference type="Gene3D" id="3.40.50.300">
    <property type="entry name" value="P-loop containing nucleotide triphosphate hydrolases"/>
    <property type="match status" value="1"/>
</dbReference>
<accession>A0A9Q1KM84</accession>
<dbReference type="Pfam" id="PF01715">
    <property type="entry name" value="IPPT"/>
    <property type="match status" value="2"/>
</dbReference>
<keyword evidence="4" id="KW-0547">Nucleotide-binding</keyword>
<evidence type="ECO:0000256" key="2">
    <source>
        <dbReference type="ARBA" id="ARBA00022679"/>
    </source>
</evidence>
<comment type="similarity">
    <text evidence="1">Belongs to the IPP transferase family.</text>
</comment>
<dbReference type="GO" id="GO:0052381">
    <property type="term" value="F:tRNA dimethylallyltransferase activity"/>
    <property type="evidence" value="ECO:0007669"/>
    <property type="project" value="InterPro"/>
</dbReference>
<keyword evidence="5" id="KW-0067">ATP-binding</keyword>
<sequence length="373" mass="42418">MLIAYYLYSKNAIITAQAFFFSPMRLLLRSIYHCCCTRKSQSLSSPLFKPTATSSCSSSSSLSNPAAAVASTAPLLMDHHRRTRRKEKLIVIMGPTGSGKSRLSVDLGIRFPAEIINSDKIQVYKGLDITTNKITPEERRGVPHHLLGEVDSSVGEFTPAQYRSRTASVISGIISRRRMPMIVGGSNSFIYALLTERFDPESDVFGALDPVRSELRYNCCFLWIDLSIPVLNEYLDRRVDDMLDSGMVDELAEFYESGLIDEWEPNSGLRKAIGVPEFERYFREKKEKWEDDWEREGAYKDAVKAIKDNTCQLAKRQIEKIQRLKMGGWGLQRLDASDTFRAVLDGSKSWSDIWERQVVAPSVKIVRRFLEEE</sequence>
<gene>
    <name evidence="6" type="ORF">Cgig2_010684</name>
</gene>
<evidence type="ECO:0000256" key="1">
    <source>
        <dbReference type="ARBA" id="ARBA00005842"/>
    </source>
</evidence>
<dbReference type="Gene3D" id="1.10.287.890">
    <property type="entry name" value="Crystal structure of tRNA isopentenylpyrophosphate transferase (bh2366) domain"/>
    <property type="match status" value="1"/>
</dbReference>
<keyword evidence="3" id="KW-0203">Cytokinin biosynthesis</keyword>
<dbReference type="InterPro" id="IPR027417">
    <property type="entry name" value="P-loop_NTPase"/>
</dbReference>
<dbReference type="EMBL" id="JAKOGI010000078">
    <property type="protein sequence ID" value="KAJ8445326.1"/>
    <property type="molecule type" value="Genomic_DNA"/>
</dbReference>
<evidence type="ECO:0000313" key="7">
    <source>
        <dbReference type="Proteomes" id="UP001153076"/>
    </source>
</evidence>
<reference evidence="6" key="1">
    <citation type="submission" date="2022-04" db="EMBL/GenBank/DDBJ databases">
        <title>Carnegiea gigantea Genome sequencing and assembly v2.</title>
        <authorList>
            <person name="Copetti D."/>
            <person name="Sanderson M.J."/>
            <person name="Burquez A."/>
            <person name="Wojciechowski M.F."/>
        </authorList>
    </citation>
    <scope>NUCLEOTIDE SEQUENCE</scope>
    <source>
        <strain evidence="6">SGP5-SGP5p</strain>
        <tissue evidence="6">Aerial part</tissue>
    </source>
</reference>
<keyword evidence="7" id="KW-1185">Reference proteome</keyword>
<dbReference type="InterPro" id="IPR039657">
    <property type="entry name" value="Dimethylallyltransferase"/>
</dbReference>
<evidence type="ECO:0000256" key="3">
    <source>
        <dbReference type="ARBA" id="ARBA00022712"/>
    </source>
</evidence>
<dbReference type="GO" id="GO:0009824">
    <property type="term" value="F:AMP dimethylallyltransferase activity"/>
    <property type="evidence" value="ECO:0007669"/>
    <property type="project" value="TreeGrafter"/>
</dbReference>
<dbReference type="InterPro" id="IPR018022">
    <property type="entry name" value="IPT"/>
</dbReference>
<evidence type="ECO:0000256" key="4">
    <source>
        <dbReference type="ARBA" id="ARBA00022741"/>
    </source>
</evidence>
<dbReference type="GO" id="GO:0005524">
    <property type="term" value="F:ATP binding"/>
    <property type="evidence" value="ECO:0007669"/>
    <property type="project" value="UniProtKB-KW"/>
</dbReference>
<dbReference type="PANTHER" id="PTHR11088">
    <property type="entry name" value="TRNA DIMETHYLALLYLTRANSFERASE"/>
    <property type="match status" value="1"/>
</dbReference>
<keyword evidence="2" id="KW-0808">Transferase</keyword>
<dbReference type="OrthoDB" id="775260at2759"/>
<dbReference type="PANTHER" id="PTHR11088:SF86">
    <property type="entry name" value="ADENYLATE ISOPENTENYLTRANSFERASE 4-RELATED"/>
    <property type="match status" value="1"/>
</dbReference>
<dbReference type="Proteomes" id="UP001153076">
    <property type="component" value="Unassembled WGS sequence"/>
</dbReference>
<evidence type="ECO:0008006" key="8">
    <source>
        <dbReference type="Google" id="ProtNLM"/>
    </source>
</evidence>
<dbReference type="AlphaFoldDB" id="A0A9Q1KM84"/>
<name>A0A9Q1KM84_9CARY</name>
<dbReference type="GO" id="GO:0005739">
    <property type="term" value="C:mitochondrion"/>
    <property type="evidence" value="ECO:0007669"/>
    <property type="project" value="TreeGrafter"/>
</dbReference>
<evidence type="ECO:0000256" key="5">
    <source>
        <dbReference type="ARBA" id="ARBA00022840"/>
    </source>
</evidence>
<dbReference type="HAMAP" id="MF_00185">
    <property type="entry name" value="IPP_trans"/>
    <property type="match status" value="1"/>
</dbReference>
<organism evidence="6 7">
    <name type="scientific">Carnegiea gigantea</name>
    <dbReference type="NCBI Taxonomy" id="171969"/>
    <lineage>
        <taxon>Eukaryota</taxon>
        <taxon>Viridiplantae</taxon>
        <taxon>Streptophyta</taxon>
        <taxon>Embryophyta</taxon>
        <taxon>Tracheophyta</taxon>
        <taxon>Spermatophyta</taxon>
        <taxon>Magnoliopsida</taxon>
        <taxon>eudicotyledons</taxon>
        <taxon>Gunneridae</taxon>
        <taxon>Pentapetalae</taxon>
        <taxon>Caryophyllales</taxon>
        <taxon>Cactineae</taxon>
        <taxon>Cactaceae</taxon>
        <taxon>Cactoideae</taxon>
        <taxon>Echinocereeae</taxon>
        <taxon>Carnegiea</taxon>
    </lineage>
</organism>
<dbReference type="GO" id="GO:0006400">
    <property type="term" value="P:tRNA modification"/>
    <property type="evidence" value="ECO:0007669"/>
    <property type="project" value="TreeGrafter"/>
</dbReference>
<comment type="caution">
    <text evidence="6">The sequence shown here is derived from an EMBL/GenBank/DDBJ whole genome shotgun (WGS) entry which is preliminary data.</text>
</comment>
<evidence type="ECO:0000313" key="6">
    <source>
        <dbReference type="EMBL" id="KAJ8445326.1"/>
    </source>
</evidence>
<dbReference type="GO" id="GO:0009691">
    <property type="term" value="P:cytokinin biosynthetic process"/>
    <property type="evidence" value="ECO:0007669"/>
    <property type="project" value="UniProtKB-KW"/>
</dbReference>